<feature type="domain" description="DUF1758" evidence="3">
    <location>
        <begin position="581"/>
        <end position="721"/>
    </location>
</feature>
<feature type="compositionally biased region" description="Low complexity" evidence="2">
    <location>
        <begin position="232"/>
        <end position="248"/>
    </location>
</feature>
<dbReference type="InterPro" id="IPR008737">
    <property type="entry name" value="DUF1758"/>
</dbReference>
<feature type="region of interest" description="Disordered" evidence="2">
    <location>
        <begin position="128"/>
        <end position="148"/>
    </location>
</feature>
<organism evidence="4 5">
    <name type="scientific">Panagrolaimus davidi</name>
    <dbReference type="NCBI Taxonomy" id="227884"/>
    <lineage>
        <taxon>Eukaryota</taxon>
        <taxon>Metazoa</taxon>
        <taxon>Ecdysozoa</taxon>
        <taxon>Nematoda</taxon>
        <taxon>Chromadorea</taxon>
        <taxon>Rhabditida</taxon>
        <taxon>Tylenchina</taxon>
        <taxon>Panagrolaimomorpha</taxon>
        <taxon>Panagrolaimoidea</taxon>
        <taxon>Panagrolaimidae</taxon>
        <taxon>Panagrolaimus</taxon>
    </lineage>
</organism>
<feature type="compositionally biased region" description="Acidic residues" evidence="2">
    <location>
        <begin position="924"/>
        <end position="936"/>
    </location>
</feature>
<keyword evidence="4" id="KW-1185">Reference proteome</keyword>
<evidence type="ECO:0000256" key="2">
    <source>
        <dbReference type="SAM" id="MobiDB-lite"/>
    </source>
</evidence>
<sequence length="1185" mass="133715">MSFKSKPAFTNARKRAWELCTQAAAEYFNNSSSGLDCLSGASNLLALRLNIVKEQTACKDYHQQWVNSNEEIRVSNPSKFAEENAALEELFAKTDGINALYAKISESLIRLDELILNAVNETHRLLQPQVNDTPQPSAPVETPSTPNAQQVAPIPPPIPTTDPPINAPAIPTSSLNPAFPPIATQQPQHVTFAPQNPQANVSTSFDAYAPNMAAISTHSPSILQAVNSQQIASNSPASNPAFSPTSTAPQYPPLQSVPLICQQRFFNIPKADLGSFNGNPKDYRFWWESYRIIHDDPTIDNMNKHRILNGLLKGKAKEAVRFYDINYTNYPLVVKDLYNQFGRKQLILDALFNDFKSINIFGNNIEDIEKAVISLESILKQLETEGVILDDGTWKMLYSEKIPARILQMVNLYGLEPTFTELRDRVLLVVRAERNVPGAQLQTSQHPNHYNAPHRAPYQNFKPLMASDLYRPKYERQKSTDKDCVFCGKHNNSYSCNTVPEIKERKRIANAKDLCFKCLQPGHSGSTCKDVRPCLLCKGNHNAAFCFASEKPSSMHAVNTVNIKIPTHSKDVAMMVKPAPVCNPHRPLLEKEANIFFDGGSTASFIKESLVMQLKLPIIQEENLFLQKFAENNNPAAPPIPSKKVKMLIKTVHMETVEVIAYTVKRISDVLPVINSSGMHQSEPDILIGNDYCWTFLPSKKLSNGYSEVTTLLGKIICGQKDQSVSNSSKSFTEETSPSISYEKELELNSQVKRMQQKIKDMEALFVTTEDDLLAEIQNDSMKTKLHKLSTQNDHYRIALKENATLKEDLNFFMATVDELKEENQILKTEKSRDSSTIKSLRSLLINVRDLYEEASSKHNLQEEEINKLALSNSGLIEEKKQQQGFIIHLQNEIQNLTIFQQPESPSLFQELQEAENGKKPNFNEDDFNEDDINEDEVPRGKWRMEKVIEVKESRVGHISTVIVKTTNGNLINRSPVQLYPLEANLDPKSRKASKVEELNPISLQAIENCSSISEPVNQISLFHELQEFNAEIKQTSQSYTEKPEVPRGSKFMQNLAEHRTYETESKADKPIITPLAAAAAPASGRKLLPAFSPLKEEKFTNRETNKFSENEFHQNPFKHLKISCKFSVKVEMNANCNRENILKSLTTPDRIILWYLCVLLLRRLLWGGSVRKSCNEFPVYSIFS</sequence>
<dbReference type="Proteomes" id="UP000887578">
    <property type="component" value="Unplaced"/>
</dbReference>
<dbReference type="PANTHER" id="PTHR47331">
    <property type="entry name" value="PHD-TYPE DOMAIN-CONTAINING PROTEIN"/>
    <property type="match status" value="1"/>
</dbReference>
<feature type="coiled-coil region" evidence="1">
    <location>
        <begin position="745"/>
        <end position="772"/>
    </location>
</feature>
<feature type="region of interest" description="Disordered" evidence="2">
    <location>
        <begin position="918"/>
        <end position="937"/>
    </location>
</feature>
<feature type="coiled-coil region" evidence="1">
    <location>
        <begin position="803"/>
        <end position="830"/>
    </location>
</feature>
<accession>A0A914Q433</accession>
<evidence type="ECO:0000313" key="4">
    <source>
        <dbReference type="Proteomes" id="UP000887578"/>
    </source>
</evidence>
<proteinExistence type="predicted"/>
<feature type="region of interest" description="Disordered" evidence="2">
    <location>
        <begin position="228"/>
        <end position="248"/>
    </location>
</feature>
<keyword evidence="1" id="KW-0175">Coiled coil</keyword>
<evidence type="ECO:0000313" key="5">
    <source>
        <dbReference type="WBParaSite" id="PDA_v2.g23677.t1"/>
    </source>
</evidence>
<protein>
    <submittedName>
        <fullName evidence="5">Peptidase aspartic putative domain-containing protein</fullName>
    </submittedName>
</protein>
<dbReference type="Pfam" id="PF03564">
    <property type="entry name" value="DUF1759"/>
    <property type="match status" value="1"/>
</dbReference>
<dbReference type="PANTHER" id="PTHR47331:SF5">
    <property type="entry name" value="RIBONUCLEASE H"/>
    <property type="match status" value="1"/>
</dbReference>
<dbReference type="WBParaSite" id="PDA_v2.g23677.t1">
    <property type="protein sequence ID" value="PDA_v2.g23677.t1"/>
    <property type="gene ID" value="PDA_v2.g23677"/>
</dbReference>
<evidence type="ECO:0000259" key="3">
    <source>
        <dbReference type="Pfam" id="PF05585"/>
    </source>
</evidence>
<name>A0A914Q433_9BILA</name>
<reference evidence="5" key="1">
    <citation type="submission" date="2022-11" db="UniProtKB">
        <authorList>
            <consortium name="WormBaseParasite"/>
        </authorList>
    </citation>
    <scope>IDENTIFICATION</scope>
</reference>
<evidence type="ECO:0000256" key="1">
    <source>
        <dbReference type="SAM" id="Coils"/>
    </source>
</evidence>
<dbReference type="AlphaFoldDB" id="A0A914Q433"/>
<dbReference type="Pfam" id="PF05585">
    <property type="entry name" value="DUF1758"/>
    <property type="match status" value="1"/>
</dbReference>
<dbReference type="InterPro" id="IPR005312">
    <property type="entry name" value="DUF1759"/>
</dbReference>